<gene>
    <name evidence="1" type="ORF">COA96_16900</name>
</gene>
<protein>
    <submittedName>
        <fullName evidence="1">Uncharacterized protein</fullName>
    </submittedName>
</protein>
<dbReference type="AlphaFoldDB" id="A0A2A5AG40"/>
<evidence type="ECO:0000313" key="1">
    <source>
        <dbReference type="EMBL" id="PCJ18297.1"/>
    </source>
</evidence>
<dbReference type="Proteomes" id="UP000218327">
    <property type="component" value="Unassembled WGS sequence"/>
</dbReference>
<evidence type="ECO:0000313" key="2">
    <source>
        <dbReference type="Proteomes" id="UP000218327"/>
    </source>
</evidence>
<name>A0A2A5AG40_9GAMM</name>
<proteinExistence type="predicted"/>
<dbReference type="EMBL" id="NVVJ01000101">
    <property type="protein sequence ID" value="PCJ18297.1"/>
    <property type="molecule type" value="Genomic_DNA"/>
</dbReference>
<reference evidence="2" key="1">
    <citation type="submission" date="2017-08" db="EMBL/GenBank/DDBJ databases">
        <title>A dynamic microbial community with high functional redundancy inhabits the cold, oxic subseafloor aquifer.</title>
        <authorList>
            <person name="Tully B.J."/>
            <person name="Wheat C.G."/>
            <person name="Glazer B.T."/>
            <person name="Huber J.A."/>
        </authorList>
    </citation>
    <scope>NUCLEOTIDE SEQUENCE [LARGE SCALE GENOMIC DNA]</scope>
</reference>
<sequence>MGGDVTCKCKPREVMVVNRKGRCSAFDGYHPMHSDYSAVKCLHCGHIWRSKAAWVDHMPTAPAGWAGLGGANGSELIEIRDMLKADGRHQFGKAVSRDA</sequence>
<organism evidence="1 2">
    <name type="scientific">SAR86 cluster bacterium</name>
    <dbReference type="NCBI Taxonomy" id="2030880"/>
    <lineage>
        <taxon>Bacteria</taxon>
        <taxon>Pseudomonadati</taxon>
        <taxon>Pseudomonadota</taxon>
        <taxon>Gammaproteobacteria</taxon>
        <taxon>SAR86 cluster</taxon>
    </lineage>
</organism>
<accession>A0A2A5AG40</accession>
<comment type="caution">
    <text evidence="1">The sequence shown here is derived from an EMBL/GenBank/DDBJ whole genome shotgun (WGS) entry which is preliminary data.</text>
</comment>